<dbReference type="RefSeq" id="WP_230067794.1">
    <property type="nucleotide sequence ID" value="NZ_BAABLL010000001.1"/>
</dbReference>
<dbReference type="PANTHER" id="PTHR43774">
    <property type="entry name" value="PEPTIDE METHIONINE SULFOXIDE REDUCTASE"/>
    <property type="match status" value="1"/>
</dbReference>
<evidence type="ECO:0000313" key="8">
    <source>
        <dbReference type="Proteomes" id="UP001595773"/>
    </source>
</evidence>
<keyword evidence="8" id="KW-1185">Reference proteome</keyword>
<dbReference type="EMBL" id="JBHSCQ010000004">
    <property type="protein sequence ID" value="MFC4264610.1"/>
    <property type="molecule type" value="Genomic_DNA"/>
</dbReference>
<feature type="domain" description="Peptide methionine sulphoxide reductase MsrA" evidence="6">
    <location>
        <begin position="4"/>
        <end position="154"/>
    </location>
</feature>
<sequence>MKTFVLGGGCFWCLDAVYQMTKGVHSVVSGYTGGAVENPSYDQVCSGMTGHAEVVSVMFDENVVPAEIILDMFFAQHDPTTLNRQGYDTGTQYRSSMFYTTAEDQAMFQAALERSQPNFRDPIVTEIVPLGHLYVADGQHQDFYARRPEVGYCQVIINPKIAKVRKHYAEWLTA</sequence>
<name>A0ABV8QY83_9MICC</name>
<dbReference type="EC" id="1.8.4.11" evidence="5"/>
<evidence type="ECO:0000256" key="1">
    <source>
        <dbReference type="ARBA" id="ARBA00005591"/>
    </source>
</evidence>
<gene>
    <name evidence="5 7" type="primary">msrA</name>
    <name evidence="7" type="ORF">ACFOW9_03235</name>
</gene>
<evidence type="ECO:0000256" key="4">
    <source>
        <dbReference type="ARBA" id="ARBA00048782"/>
    </source>
</evidence>
<evidence type="ECO:0000256" key="5">
    <source>
        <dbReference type="HAMAP-Rule" id="MF_01401"/>
    </source>
</evidence>
<proteinExistence type="inferred from homology"/>
<evidence type="ECO:0000313" key="7">
    <source>
        <dbReference type="EMBL" id="MFC4264610.1"/>
    </source>
</evidence>
<comment type="similarity">
    <text evidence="1 5">Belongs to the MsrA Met sulfoxide reductase family.</text>
</comment>
<reference evidence="8" key="1">
    <citation type="journal article" date="2019" name="Int. J. Syst. Evol. Microbiol.">
        <title>The Global Catalogue of Microorganisms (GCM) 10K type strain sequencing project: providing services to taxonomists for standard genome sequencing and annotation.</title>
        <authorList>
            <consortium name="The Broad Institute Genomics Platform"/>
            <consortium name="The Broad Institute Genome Sequencing Center for Infectious Disease"/>
            <person name="Wu L."/>
            <person name="Ma J."/>
        </authorList>
    </citation>
    <scope>NUCLEOTIDE SEQUENCE [LARGE SCALE GENOMIC DNA]</scope>
    <source>
        <strain evidence="8">CGMCC 1.10698</strain>
    </source>
</reference>
<comment type="catalytic activity">
    <reaction evidence="3 5">
        <text>L-methionyl-[protein] + [thioredoxin]-disulfide + H2O = L-methionyl-(S)-S-oxide-[protein] + [thioredoxin]-dithiol</text>
        <dbReference type="Rhea" id="RHEA:14217"/>
        <dbReference type="Rhea" id="RHEA-COMP:10698"/>
        <dbReference type="Rhea" id="RHEA-COMP:10700"/>
        <dbReference type="Rhea" id="RHEA-COMP:12313"/>
        <dbReference type="Rhea" id="RHEA-COMP:12315"/>
        <dbReference type="ChEBI" id="CHEBI:15377"/>
        <dbReference type="ChEBI" id="CHEBI:16044"/>
        <dbReference type="ChEBI" id="CHEBI:29950"/>
        <dbReference type="ChEBI" id="CHEBI:44120"/>
        <dbReference type="ChEBI" id="CHEBI:50058"/>
        <dbReference type="EC" id="1.8.4.11"/>
    </reaction>
</comment>
<dbReference type="Pfam" id="PF01625">
    <property type="entry name" value="PMSR"/>
    <property type="match status" value="1"/>
</dbReference>
<dbReference type="Gene3D" id="3.30.1060.10">
    <property type="entry name" value="Peptide methionine sulphoxide reductase MsrA"/>
    <property type="match status" value="1"/>
</dbReference>
<evidence type="ECO:0000259" key="6">
    <source>
        <dbReference type="Pfam" id="PF01625"/>
    </source>
</evidence>
<dbReference type="Proteomes" id="UP001595773">
    <property type="component" value="Unassembled WGS sequence"/>
</dbReference>
<dbReference type="HAMAP" id="MF_01401">
    <property type="entry name" value="MsrA"/>
    <property type="match status" value="1"/>
</dbReference>
<dbReference type="GO" id="GO:0008113">
    <property type="term" value="F:peptide-methionine (S)-S-oxide reductase activity"/>
    <property type="evidence" value="ECO:0007669"/>
    <property type="project" value="UniProtKB-EC"/>
</dbReference>
<evidence type="ECO:0000256" key="2">
    <source>
        <dbReference type="ARBA" id="ARBA00023002"/>
    </source>
</evidence>
<comment type="function">
    <text evidence="5">Has an important function as a repair enzyme for proteins that have been inactivated by oxidation. Catalyzes the reversible oxidation-reduction of methionine sulfoxide in proteins to methionine.</text>
</comment>
<dbReference type="PANTHER" id="PTHR43774:SF1">
    <property type="entry name" value="PEPTIDE METHIONINE SULFOXIDE REDUCTASE MSRA 2"/>
    <property type="match status" value="1"/>
</dbReference>
<dbReference type="InterPro" id="IPR002569">
    <property type="entry name" value="Met_Sox_Rdtase_MsrA_dom"/>
</dbReference>
<feature type="active site" evidence="5">
    <location>
        <position position="10"/>
    </location>
</feature>
<dbReference type="SUPFAM" id="SSF55068">
    <property type="entry name" value="Peptide methionine sulfoxide reductase"/>
    <property type="match status" value="1"/>
</dbReference>
<protein>
    <recommendedName>
        <fullName evidence="5">Peptide methionine sulfoxide reductase MsrA</fullName>
        <shortName evidence="5">Protein-methionine-S-oxide reductase</shortName>
        <ecNumber evidence="5">1.8.4.11</ecNumber>
    </recommendedName>
    <alternativeName>
        <fullName evidence="5">Peptide-methionine (S)-S-oxide reductase</fullName>
        <shortName evidence="5">Peptide Met(O) reductase</shortName>
    </alternativeName>
</protein>
<dbReference type="NCBIfam" id="TIGR00401">
    <property type="entry name" value="msrA"/>
    <property type="match status" value="1"/>
</dbReference>
<organism evidence="7 8">
    <name type="scientific">Arthrobacter cryoconiti</name>
    <dbReference type="NCBI Taxonomy" id="748907"/>
    <lineage>
        <taxon>Bacteria</taxon>
        <taxon>Bacillati</taxon>
        <taxon>Actinomycetota</taxon>
        <taxon>Actinomycetes</taxon>
        <taxon>Micrococcales</taxon>
        <taxon>Micrococcaceae</taxon>
        <taxon>Arthrobacter</taxon>
    </lineage>
</organism>
<accession>A0ABV8QY83</accession>
<keyword evidence="2 5" id="KW-0560">Oxidoreductase</keyword>
<dbReference type="InterPro" id="IPR036509">
    <property type="entry name" value="Met_Sox_Rdtase_MsrA_sf"/>
</dbReference>
<evidence type="ECO:0000256" key="3">
    <source>
        <dbReference type="ARBA" id="ARBA00047806"/>
    </source>
</evidence>
<comment type="caution">
    <text evidence="7">The sequence shown here is derived from an EMBL/GenBank/DDBJ whole genome shotgun (WGS) entry which is preliminary data.</text>
</comment>
<comment type="catalytic activity">
    <reaction evidence="4 5">
        <text>[thioredoxin]-disulfide + L-methionine + H2O = L-methionine (S)-S-oxide + [thioredoxin]-dithiol</text>
        <dbReference type="Rhea" id="RHEA:19993"/>
        <dbReference type="Rhea" id="RHEA-COMP:10698"/>
        <dbReference type="Rhea" id="RHEA-COMP:10700"/>
        <dbReference type="ChEBI" id="CHEBI:15377"/>
        <dbReference type="ChEBI" id="CHEBI:29950"/>
        <dbReference type="ChEBI" id="CHEBI:50058"/>
        <dbReference type="ChEBI" id="CHEBI:57844"/>
        <dbReference type="ChEBI" id="CHEBI:58772"/>
        <dbReference type="EC" id="1.8.4.11"/>
    </reaction>
</comment>